<comment type="caution">
    <text evidence="15">The sequence shown here is derived from an EMBL/GenBank/DDBJ whole genome shotgun (WGS) entry which is preliminary data.</text>
</comment>
<name>A0ABN8DGZ6_9VIBR</name>
<dbReference type="InterPro" id="IPR000297">
    <property type="entry name" value="PPIase_PpiC"/>
</dbReference>
<feature type="coiled-coil region" evidence="12">
    <location>
        <begin position="200"/>
        <end position="260"/>
    </location>
</feature>
<evidence type="ECO:0000256" key="4">
    <source>
        <dbReference type="ARBA" id="ARBA00022692"/>
    </source>
</evidence>
<evidence type="ECO:0000256" key="9">
    <source>
        <dbReference type="ARBA" id="ARBA00040743"/>
    </source>
</evidence>
<dbReference type="InterPro" id="IPR046357">
    <property type="entry name" value="PPIase_dom_sf"/>
</dbReference>
<evidence type="ECO:0000256" key="13">
    <source>
        <dbReference type="SAM" id="Phobius"/>
    </source>
</evidence>
<keyword evidence="4 13" id="KW-0812">Transmembrane</keyword>
<keyword evidence="3" id="KW-0997">Cell inner membrane</keyword>
<evidence type="ECO:0000256" key="1">
    <source>
        <dbReference type="ARBA" id="ARBA00004382"/>
    </source>
</evidence>
<evidence type="ECO:0000256" key="8">
    <source>
        <dbReference type="ARBA" id="ARBA00038408"/>
    </source>
</evidence>
<keyword evidence="12" id="KW-0175">Coiled coil</keyword>
<dbReference type="RefSeq" id="WP_237484857.1">
    <property type="nucleotide sequence ID" value="NZ_CAKLCM010000002.1"/>
</dbReference>
<evidence type="ECO:0000256" key="5">
    <source>
        <dbReference type="ARBA" id="ARBA00022989"/>
    </source>
</evidence>
<evidence type="ECO:0000256" key="11">
    <source>
        <dbReference type="PROSITE-ProRule" id="PRU00278"/>
    </source>
</evidence>
<keyword evidence="11" id="KW-0697">Rotamase</keyword>
<feature type="transmembrane region" description="Helical" evidence="13">
    <location>
        <begin position="12"/>
        <end position="35"/>
    </location>
</feature>
<dbReference type="InterPro" id="IPR052029">
    <property type="entry name" value="PpiD_chaperone"/>
</dbReference>
<dbReference type="Proteomes" id="UP000838160">
    <property type="component" value="Unassembled WGS sequence"/>
</dbReference>
<dbReference type="EMBL" id="CAKLCM010000002">
    <property type="protein sequence ID" value="CAH0526595.1"/>
    <property type="molecule type" value="Genomic_DNA"/>
</dbReference>
<dbReference type="GO" id="GO:0003755">
    <property type="term" value="F:peptidyl-prolyl cis-trans isomerase activity"/>
    <property type="evidence" value="ECO:0007669"/>
    <property type="project" value="UniProtKB-EC"/>
</dbReference>
<evidence type="ECO:0000256" key="12">
    <source>
        <dbReference type="SAM" id="Coils"/>
    </source>
</evidence>
<keyword evidence="11 15" id="KW-0413">Isomerase</keyword>
<dbReference type="NCBIfam" id="NF008054">
    <property type="entry name" value="PRK10788.1"/>
    <property type="match status" value="1"/>
</dbReference>
<evidence type="ECO:0000256" key="10">
    <source>
        <dbReference type="ARBA" id="ARBA00042775"/>
    </source>
</evidence>
<dbReference type="Gene3D" id="1.10.4030.10">
    <property type="entry name" value="Porin chaperone SurA, peptide-binding domain"/>
    <property type="match status" value="1"/>
</dbReference>
<dbReference type="Pfam" id="PF13624">
    <property type="entry name" value="SurA_N_3"/>
    <property type="match status" value="1"/>
</dbReference>
<dbReference type="Gene3D" id="3.10.50.40">
    <property type="match status" value="1"/>
</dbReference>
<sequence length="618" mass="68913">MMERIREGVNSIAVKIILGLIILSFVFAGVGSYIAGGNANTAAIVGGTEIGRGDLEQAYQNERDRMQAQLGEYFSTLLADPSYVASLRKSVLDRMINDVLLEQYAQSLGLRIGDEQIRQMILEMPQFQSNGQFDSEIYQATLRRAGFSADSFAEYLRRDLVRTQLLSAIQSSEFALPNEVKLQGELLTQTREVRTFTLPLKQFAEQMELTTEEVDKYYQDHAEQYTRPEQVKIAYIEISAEALKQNIQVSDEQVQQYYQENISKYSTSEQREVSHILVQGDDEAKAQAILDELNAGADFAALAKEKSEDIGSSEEGGSLGWIERDVMDPAFEEAAFALKNVGDHTGLVKSDFGYHIIQLDQVKASETKPLAEVKDEIVAELRDQLAVDEFYNLQSELEKVAFEFPDSLEDAAQATGQSVQTTDFVSQADAPQVLQSSAVMQAIDSPEVKEDGLNSEVLEVAPEHIVVVRVEDLRPETVLPLDEVKTRVETELANIKGEQAAMELAVELVNSLKQGQLEILAENQLEFGEPEVIDRNSPIAQSVFAMAKPQEGETSYTQTKDQLGDVVIIALDKVTNDYDESYNQQIGEQAERFSTERDLTAVLAILRSNTDIEYFISE</sequence>
<dbReference type="PANTHER" id="PTHR47529:SF1">
    <property type="entry name" value="PERIPLASMIC CHAPERONE PPID"/>
    <property type="match status" value="1"/>
</dbReference>
<evidence type="ECO:0000256" key="2">
    <source>
        <dbReference type="ARBA" id="ARBA00022475"/>
    </source>
</evidence>
<evidence type="ECO:0000256" key="7">
    <source>
        <dbReference type="ARBA" id="ARBA00023186"/>
    </source>
</evidence>
<comment type="similarity">
    <text evidence="8">Belongs to the PpiD chaperone family.</text>
</comment>
<dbReference type="PROSITE" id="PS01096">
    <property type="entry name" value="PPIC_PPIASE_1"/>
    <property type="match status" value="1"/>
</dbReference>
<organism evidence="15 16">
    <name type="scientific">Vibrio hippocampi</name>
    <dbReference type="NCBI Taxonomy" id="654686"/>
    <lineage>
        <taxon>Bacteria</taxon>
        <taxon>Pseudomonadati</taxon>
        <taxon>Pseudomonadota</taxon>
        <taxon>Gammaproteobacteria</taxon>
        <taxon>Vibrionales</taxon>
        <taxon>Vibrionaceae</taxon>
        <taxon>Vibrio</taxon>
    </lineage>
</organism>
<dbReference type="Pfam" id="PF13145">
    <property type="entry name" value="Rotamase_2"/>
    <property type="match status" value="1"/>
</dbReference>
<feature type="domain" description="PpiC" evidence="14">
    <location>
        <begin position="268"/>
        <end position="361"/>
    </location>
</feature>
<dbReference type="InterPro" id="IPR027304">
    <property type="entry name" value="Trigger_fact/SurA_dom_sf"/>
</dbReference>
<gene>
    <name evidence="15" type="primary">ppiD</name>
    <name evidence="15" type="ORF">VHP8226_01949</name>
</gene>
<evidence type="ECO:0000313" key="16">
    <source>
        <dbReference type="Proteomes" id="UP000838160"/>
    </source>
</evidence>
<dbReference type="SUPFAM" id="SSF54534">
    <property type="entry name" value="FKBP-like"/>
    <property type="match status" value="1"/>
</dbReference>
<evidence type="ECO:0000256" key="3">
    <source>
        <dbReference type="ARBA" id="ARBA00022519"/>
    </source>
</evidence>
<keyword evidence="5 13" id="KW-1133">Transmembrane helix</keyword>
<evidence type="ECO:0000313" key="15">
    <source>
        <dbReference type="EMBL" id="CAH0526595.1"/>
    </source>
</evidence>
<dbReference type="PANTHER" id="PTHR47529">
    <property type="entry name" value="PEPTIDYL-PROLYL CIS-TRANS ISOMERASE D"/>
    <property type="match status" value="1"/>
</dbReference>
<accession>A0ABN8DGZ6</accession>
<evidence type="ECO:0000259" key="14">
    <source>
        <dbReference type="PROSITE" id="PS50198"/>
    </source>
</evidence>
<comment type="subcellular location">
    <subcellularLocation>
        <location evidence="1">Cell inner membrane</location>
        <topology evidence="1">Single-pass type II membrane protein</topology>
        <orientation evidence="1">Periplasmic side</orientation>
    </subcellularLocation>
</comment>
<keyword evidence="2" id="KW-1003">Cell membrane</keyword>
<proteinExistence type="inferred from homology"/>
<protein>
    <recommendedName>
        <fullName evidence="9">Periplasmic chaperone PpiD</fullName>
    </recommendedName>
    <alternativeName>
        <fullName evidence="10">Periplasmic folding chaperone</fullName>
    </alternativeName>
</protein>
<reference evidence="15" key="1">
    <citation type="submission" date="2021-12" db="EMBL/GenBank/DDBJ databases">
        <authorList>
            <person name="Rodrigo-Torres L."/>
            <person name="Arahal R. D."/>
            <person name="Lucena T."/>
        </authorList>
    </citation>
    <scope>NUCLEOTIDE SEQUENCE</scope>
    <source>
        <strain evidence="15">CECT 8226</strain>
    </source>
</reference>
<dbReference type="SUPFAM" id="SSF109998">
    <property type="entry name" value="Triger factor/SurA peptide-binding domain-like"/>
    <property type="match status" value="1"/>
</dbReference>
<keyword evidence="16" id="KW-1185">Reference proteome</keyword>
<evidence type="ECO:0000256" key="6">
    <source>
        <dbReference type="ARBA" id="ARBA00023136"/>
    </source>
</evidence>
<keyword evidence="6 13" id="KW-0472">Membrane</keyword>
<dbReference type="InterPro" id="IPR023058">
    <property type="entry name" value="PPIase_PpiC_CS"/>
</dbReference>
<dbReference type="PROSITE" id="PS50198">
    <property type="entry name" value="PPIC_PPIASE_2"/>
    <property type="match status" value="1"/>
</dbReference>
<keyword evidence="7" id="KW-0143">Chaperone</keyword>